<evidence type="ECO:0000256" key="2">
    <source>
        <dbReference type="SAM" id="MobiDB-lite"/>
    </source>
</evidence>
<sequence length="218" mass="24220">MPVTAVGFSVEEQEAPALFASISFVCSLLSASVYPRTSPSPLPSHRPSGLEEAAGVESGPVEELGTTAEPGILTNGREAAAVGVQNPPATENLPVDGAEWVDLFVREMVSATNVNDAKVRASKLLEVLEKAINNHEAEEASKTFLKENVMLKEQVEILTQENRVLKRSVAIQHERQKEYQDKNYELQQLRQLVSQYQEQLQTLQMNNFTLTMHFRQTQ</sequence>
<name>A0A6A3D367_HIBSY</name>
<evidence type="ECO:0000313" key="4">
    <source>
        <dbReference type="Proteomes" id="UP000436088"/>
    </source>
</evidence>
<feature type="coiled-coil region" evidence="1">
    <location>
        <begin position="114"/>
        <end position="206"/>
    </location>
</feature>
<keyword evidence="1" id="KW-0175">Coiled coil</keyword>
<protein>
    <submittedName>
        <fullName evidence="3">Ubiquitin system component Cue protein</fullName>
    </submittedName>
</protein>
<keyword evidence="4" id="KW-1185">Reference proteome</keyword>
<comment type="caution">
    <text evidence="3">The sequence shown here is derived from an EMBL/GenBank/DDBJ whole genome shotgun (WGS) entry which is preliminary data.</text>
</comment>
<evidence type="ECO:0000256" key="1">
    <source>
        <dbReference type="SAM" id="Coils"/>
    </source>
</evidence>
<feature type="region of interest" description="Disordered" evidence="2">
    <location>
        <begin position="36"/>
        <end position="68"/>
    </location>
</feature>
<accession>A0A6A3D367</accession>
<proteinExistence type="predicted"/>
<evidence type="ECO:0000313" key="3">
    <source>
        <dbReference type="EMBL" id="KAE8733822.1"/>
    </source>
</evidence>
<dbReference type="PANTHER" id="PTHR31245">
    <property type="entry name" value="UBIQUITIN SYSTEM COMPONENT CUE PROTEIN"/>
    <property type="match status" value="1"/>
</dbReference>
<reference evidence="3" key="1">
    <citation type="submission" date="2019-09" db="EMBL/GenBank/DDBJ databases">
        <title>Draft genome information of white flower Hibiscus syriacus.</title>
        <authorList>
            <person name="Kim Y.-M."/>
        </authorList>
    </citation>
    <scope>NUCLEOTIDE SEQUENCE [LARGE SCALE GENOMIC DNA]</scope>
    <source>
        <strain evidence="3">YM2019G1</strain>
    </source>
</reference>
<dbReference type="PANTHER" id="PTHR31245:SF20">
    <property type="entry name" value="F18B13.13 PROTEIN"/>
    <property type="match status" value="1"/>
</dbReference>
<organism evidence="3 4">
    <name type="scientific">Hibiscus syriacus</name>
    <name type="common">Rose of Sharon</name>
    <dbReference type="NCBI Taxonomy" id="106335"/>
    <lineage>
        <taxon>Eukaryota</taxon>
        <taxon>Viridiplantae</taxon>
        <taxon>Streptophyta</taxon>
        <taxon>Embryophyta</taxon>
        <taxon>Tracheophyta</taxon>
        <taxon>Spermatophyta</taxon>
        <taxon>Magnoliopsida</taxon>
        <taxon>eudicotyledons</taxon>
        <taxon>Gunneridae</taxon>
        <taxon>Pentapetalae</taxon>
        <taxon>rosids</taxon>
        <taxon>malvids</taxon>
        <taxon>Malvales</taxon>
        <taxon>Malvaceae</taxon>
        <taxon>Malvoideae</taxon>
        <taxon>Hibiscus</taxon>
    </lineage>
</organism>
<gene>
    <name evidence="3" type="ORF">F3Y22_tig00000935pilonHSYRG00002</name>
</gene>
<dbReference type="Proteomes" id="UP000436088">
    <property type="component" value="Unassembled WGS sequence"/>
</dbReference>
<dbReference type="EMBL" id="VEPZ02000084">
    <property type="protein sequence ID" value="KAE8733822.1"/>
    <property type="molecule type" value="Genomic_DNA"/>
</dbReference>
<dbReference type="AlphaFoldDB" id="A0A6A3D367"/>